<dbReference type="PRINTS" id="PR00131">
    <property type="entry name" value="GLHYDRLASE1"/>
</dbReference>
<dbReference type="EMBL" id="GEDC01016220">
    <property type="protein sequence ID" value="JAS21078.1"/>
    <property type="molecule type" value="Transcribed_RNA"/>
</dbReference>
<dbReference type="AlphaFoldDB" id="A0A1B6D5W8"/>
<dbReference type="InterPro" id="IPR018120">
    <property type="entry name" value="Glyco_hydro_1_AS"/>
</dbReference>
<comment type="similarity">
    <text evidence="1 8">Belongs to the glycosyl hydrolase 1 family.</text>
</comment>
<evidence type="ECO:0000256" key="1">
    <source>
        <dbReference type="ARBA" id="ARBA00010838"/>
    </source>
</evidence>
<feature type="active site" description="Nucleophile" evidence="7">
    <location>
        <position position="381"/>
    </location>
</feature>
<evidence type="ECO:0000256" key="6">
    <source>
        <dbReference type="ARBA" id="ARBA00023295"/>
    </source>
</evidence>
<dbReference type="PROSITE" id="PS00572">
    <property type="entry name" value="GLYCOSYL_HYDROL_F1_1"/>
    <property type="match status" value="1"/>
</dbReference>
<dbReference type="InterPro" id="IPR033132">
    <property type="entry name" value="GH_1_N_CS"/>
</dbReference>
<keyword evidence="5" id="KW-0325">Glycoprotein</keyword>
<dbReference type="PANTHER" id="PTHR10353">
    <property type="entry name" value="GLYCOSYL HYDROLASE"/>
    <property type="match status" value="1"/>
</dbReference>
<sequence>MAESSSKGLFDESSFLFGTASASYQVEGAWNANGKGENIWDRLVHTKPETVVDKDTGDVACDSYHKYKEDVQLIKYIGFDFYRFSISWSRVLPTGEDNVINQDGISYYNNLINELLENGIQPLVTLYHWDLPQPLQDLGGWLNPLMAEYFECYARVIFSHFGDRVKWWITINEPSEIISGYSNAGYAPYLDLHGTGDYLAAHTLIRAHAKAYHLYDKEFRKSQNGKVSITINSMWNEPLTPTSRDKDACERAMQFELGLFGHPIYSKKGDYPEIVREVVDKNSADEKRSRSRLPSFTSEEIKEIRGTFDFFGLNHYTSRYVTPGLEGPIPSLIRDSGVIKSCDPNWPTAKSSWLKVVPWGFRKLLQWIKEEYDNPPVLITENGFSSSKAPNDTDRISYHFDYLTEMSLAIKEDQCNVIGYTVWSILDNFEWMRGYSERFGLYYVDFTNQDRPRIPKQSVEFFKSLCQTRTIPTIKDSK</sequence>
<keyword evidence="6 9" id="KW-0326">Glycosidase</keyword>
<reference evidence="10" key="1">
    <citation type="submission" date="2015-12" db="EMBL/GenBank/DDBJ databases">
        <title>De novo transcriptome assembly of four potential Pierce s Disease insect vectors from Arizona vineyards.</title>
        <authorList>
            <person name="Tassone E.E."/>
        </authorList>
    </citation>
    <scope>NUCLEOTIDE SEQUENCE</scope>
</reference>
<comment type="subunit">
    <text evidence="2">Homodimer.</text>
</comment>
<evidence type="ECO:0000313" key="10">
    <source>
        <dbReference type="EMBL" id="JAS21078.1"/>
    </source>
</evidence>
<protein>
    <recommendedName>
        <fullName evidence="3">beta-glucosidase</fullName>
        <ecNumber evidence="3">3.2.1.21</ecNumber>
    </recommendedName>
</protein>
<dbReference type="GO" id="GO:0008422">
    <property type="term" value="F:beta-glucosidase activity"/>
    <property type="evidence" value="ECO:0007669"/>
    <property type="project" value="TreeGrafter"/>
</dbReference>
<accession>A0A1B6D5W8</accession>
<dbReference type="GO" id="GO:0005975">
    <property type="term" value="P:carbohydrate metabolic process"/>
    <property type="evidence" value="ECO:0007669"/>
    <property type="project" value="InterPro"/>
</dbReference>
<proteinExistence type="inferred from homology"/>
<evidence type="ECO:0000256" key="7">
    <source>
        <dbReference type="PROSITE-ProRule" id="PRU10055"/>
    </source>
</evidence>
<dbReference type="Pfam" id="PF00232">
    <property type="entry name" value="Glyco_hydro_1"/>
    <property type="match status" value="1"/>
</dbReference>
<evidence type="ECO:0000256" key="3">
    <source>
        <dbReference type="ARBA" id="ARBA00012744"/>
    </source>
</evidence>
<dbReference type="PANTHER" id="PTHR10353:SF36">
    <property type="entry name" value="LP05116P"/>
    <property type="match status" value="1"/>
</dbReference>
<dbReference type="Gene3D" id="3.20.20.80">
    <property type="entry name" value="Glycosidases"/>
    <property type="match status" value="1"/>
</dbReference>
<evidence type="ECO:0000256" key="8">
    <source>
        <dbReference type="RuleBase" id="RU003690"/>
    </source>
</evidence>
<evidence type="ECO:0000256" key="5">
    <source>
        <dbReference type="ARBA" id="ARBA00023180"/>
    </source>
</evidence>
<organism evidence="10">
    <name type="scientific">Clastoptera arizonana</name>
    <name type="common">Arizona spittle bug</name>
    <dbReference type="NCBI Taxonomy" id="38151"/>
    <lineage>
        <taxon>Eukaryota</taxon>
        <taxon>Metazoa</taxon>
        <taxon>Ecdysozoa</taxon>
        <taxon>Arthropoda</taxon>
        <taxon>Hexapoda</taxon>
        <taxon>Insecta</taxon>
        <taxon>Pterygota</taxon>
        <taxon>Neoptera</taxon>
        <taxon>Paraneoptera</taxon>
        <taxon>Hemiptera</taxon>
        <taxon>Auchenorrhyncha</taxon>
        <taxon>Cercopoidea</taxon>
        <taxon>Clastopteridae</taxon>
        <taxon>Clastoptera</taxon>
    </lineage>
</organism>
<evidence type="ECO:0000256" key="4">
    <source>
        <dbReference type="ARBA" id="ARBA00022801"/>
    </source>
</evidence>
<evidence type="ECO:0000256" key="2">
    <source>
        <dbReference type="ARBA" id="ARBA00011738"/>
    </source>
</evidence>
<gene>
    <name evidence="10" type="ORF">g.4919</name>
</gene>
<keyword evidence="4 9" id="KW-0378">Hydrolase</keyword>
<dbReference type="InterPro" id="IPR017853">
    <property type="entry name" value="GH"/>
</dbReference>
<dbReference type="FunFam" id="3.20.20.80:FF:000013">
    <property type="entry name" value="lactase-phlorizin hydrolase"/>
    <property type="match status" value="1"/>
</dbReference>
<dbReference type="InterPro" id="IPR001360">
    <property type="entry name" value="Glyco_hydro_1"/>
</dbReference>
<dbReference type="EC" id="3.2.1.21" evidence="3"/>
<evidence type="ECO:0000256" key="9">
    <source>
        <dbReference type="RuleBase" id="RU004468"/>
    </source>
</evidence>
<name>A0A1B6D5W8_9HEMI</name>
<dbReference type="SUPFAM" id="SSF51445">
    <property type="entry name" value="(Trans)glycosidases"/>
    <property type="match status" value="1"/>
</dbReference>
<dbReference type="PROSITE" id="PS00653">
    <property type="entry name" value="GLYCOSYL_HYDROL_F1_2"/>
    <property type="match status" value="1"/>
</dbReference>